<dbReference type="SMART" id="SM00355">
    <property type="entry name" value="ZnF_C2H2"/>
    <property type="match status" value="3"/>
</dbReference>
<dbReference type="Pfam" id="PF12796">
    <property type="entry name" value="Ank_2"/>
    <property type="match status" value="3"/>
</dbReference>
<keyword evidence="4" id="KW-0479">Metal-binding</keyword>
<feature type="compositionally biased region" description="Acidic residues" evidence="5">
    <location>
        <begin position="696"/>
        <end position="709"/>
    </location>
</feature>
<proteinExistence type="predicted"/>
<dbReference type="PROSITE" id="PS50297">
    <property type="entry name" value="ANK_REP_REGION"/>
    <property type="match status" value="3"/>
</dbReference>
<dbReference type="Proteomes" id="UP000663193">
    <property type="component" value="Chromosome 19"/>
</dbReference>
<dbReference type="InterPro" id="IPR036236">
    <property type="entry name" value="Znf_C2H2_sf"/>
</dbReference>
<name>A0A7U2I9X1_PHANO</name>
<dbReference type="Gene3D" id="1.25.40.20">
    <property type="entry name" value="Ankyrin repeat-containing domain"/>
    <property type="match status" value="3"/>
</dbReference>
<evidence type="ECO:0000256" key="1">
    <source>
        <dbReference type="ARBA" id="ARBA00022737"/>
    </source>
</evidence>
<dbReference type="InterPro" id="IPR013087">
    <property type="entry name" value="Znf_C2H2_type"/>
</dbReference>
<evidence type="ECO:0000256" key="5">
    <source>
        <dbReference type="SAM" id="MobiDB-lite"/>
    </source>
</evidence>
<dbReference type="PROSITE" id="PS50088">
    <property type="entry name" value="ANK_REPEAT"/>
    <property type="match status" value="3"/>
</dbReference>
<dbReference type="SUPFAM" id="SSF57667">
    <property type="entry name" value="beta-beta-alpha zinc fingers"/>
    <property type="match status" value="1"/>
</dbReference>
<organism evidence="7 8">
    <name type="scientific">Phaeosphaeria nodorum (strain SN15 / ATCC MYA-4574 / FGSC 10173)</name>
    <name type="common">Glume blotch fungus</name>
    <name type="synonym">Parastagonospora nodorum</name>
    <dbReference type="NCBI Taxonomy" id="321614"/>
    <lineage>
        <taxon>Eukaryota</taxon>
        <taxon>Fungi</taxon>
        <taxon>Dikarya</taxon>
        <taxon>Ascomycota</taxon>
        <taxon>Pezizomycotina</taxon>
        <taxon>Dothideomycetes</taxon>
        <taxon>Pleosporomycetidae</taxon>
        <taxon>Pleosporales</taxon>
        <taxon>Pleosporineae</taxon>
        <taxon>Phaeosphaeriaceae</taxon>
        <taxon>Parastagonospora</taxon>
    </lineage>
</organism>
<keyword evidence="8" id="KW-1185">Reference proteome</keyword>
<dbReference type="SMART" id="SM00248">
    <property type="entry name" value="ANK"/>
    <property type="match status" value="12"/>
</dbReference>
<evidence type="ECO:0000256" key="3">
    <source>
        <dbReference type="PROSITE-ProRule" id="PRU00023"/>
    </source>
</evidence>
<dbReference type="PROSITE" id="PS00028">
    <property type="entry name" value="ZINC_FINGER_C2H2_1"/>
    <property type="match status" value="2"/>
</dbReference>
<keyword evidence="4" id="KW-0862">Zinc</keyword>
<dbReference type="OrthoDB" id="3770194at2759"/>
<dbReference type="PRINTS" id="PR01415">
    <property type="entry name" value="ANKYRIN"/>
</dbReference>
<dbReference type="SUPFAM" id="SSF48403">
    <property type="entry name" value="Ankyrin repeat"/>
    <property type="match status" value="2"/>
</dbReference>
<evidence type="ECO:0000256" key="2">
    <source>
        <dbReference type="ARBA" id="ARBA00023043"/>
    </source>
</evidence>
<dbReference type="PANTHER" id="PTHR24123:SF33">
    <property type="entry name" value="PROTEIN HOS4"/>
    <property type="match status" value="1"/>
</dbReference>
<feature type="repeat" description="ANK" evidence="3">
    <location>
        <begin position="174"/>
        <end position="206"/>
    </location>
</feature>
<evidence type="ECO:0000256" key="4">
    <source>
        <dbReference type="PROSITE-ProRule" id="PRU00042"/>
    </source>
</evidence>
<keyword evidence="2 3" id="KW-0040">ANK repeat</keyword>
<feature type="repeat" description="ANK" evidence="3">
    <location>
        <begin position="414"/>
        <end position="447"/>
    </location>
</feature>
<accession>A0A7U2I9X1</accession>
<keyword evidence="1" id="KW-0677">Repeat</keyword>
<keyword evidence="4" id="KW-0863">Zinc-finger</keyword>
<dbReference type="Gene3D" id="3.30.160.60">
    <property type="entry name" value="Classic Zinc Finger"/>
    <property type="match status" value="1"/>
</dbReference>
<dbReference type="PROSITE" id="PS50157">
    <property type="entry name" value="ZINC_FINGER_C2H2_2"/>
    <property type="match status" value="2"/>
</dbReference>
<dbReference type="InterPro" id="IPR002110">
    <property type="entry name" value="Ankyrin_rpt"/>
</dbReference>
<evidence type="ECO:0000259" key="6">
    <source>
        <dbReference type="PROSITE" id="PS50157"/>
    </source>
</evidence>
<evidence type="ECO:0000313" key="8">
    <source>
        <dbReference type="Proteomes" id="UP000663193"/>
    </source>
</evidence>
<gene>
    <name evidence="7" type="ORF">JI435_133360</name>
</gene>
<evidence type="ECO:0000313" key="7">
    <source>
        <dbReference type="EMBL" id="QRD05904.1"/>
    </source>
</evidence>
<dbReference type="PANTHER" id="PTHR24123">
    <property type="entry name" value="ANKYRIN REPEAT-CONTAINING"/>
    <property type="match status" value="1"/>
</dbReference>
<dbReference type="InterPro" id="IPR036770">
    <property type="entry name" value="Ankyrin_rpt-contain_sf"/>
</dbReference>
<sequence>MFMYCLGLDIMTMKEVFACTICLKSFSERRRHTQHKKTHVRPQKCDSCSKCFASRTDLIRHVNNVHRLGQIQFRCQVGNCQYKSKRKDNLLQHVGKCHSTRSLRLQENDLSQQAMISKDEYKIDFQQSFDQPCHDENGLKDLTTVLMEAASTGNIALMENMLLRGIDLNAVAEDGNTTMHCAAKTGQVAMLQHILAKGAAVDPCNTTMKGRRPIHEAIAGNHSGAMLVLLRAGADLLKPDLTKKTVLDHISLAGSMEITQALFLEEGRQISALDMALHLVASYARLGNSSILRWLLARFPMALPRLDILHRSPIYLAVISGSVETLQLLLGYYTDDKHDGALARNTLYSMLRAIRRDNESMVEFLLEHNATDINERYGDLVFTALRYAVEKGNTRLVDTILGLQNIDVNKTAYLGSTPLHIAAEKGNAEVIQRILSHKDVDIQQKDMNGLSALCVAFSACRWTALRVILEHQNIAVGLDIEFTEGEWPVTKLYQLDLLMGHLIDRELFPTTGQSWRQLISKAVMADQVELMRLLFTRLDIDVNAPIDSLWRERNALQLAPKGHSHDMFVLYLDHPQIDVNSQTNGASALHFAVQHNCMRAVKLLLARSEIDLTSAHYIYGTALDCAQRYGRLAMFELLLQHGAPGKSTQWDTTIADTSFDANSCCNSKREVVPPQINSEADHSNMVHTAETTYEDKPDDEDMSIDGDLE</sequence>
<dbReference type="EMBL" id="CP069041">
    <property type="protein sequence ID" value="QRD05904.1"/>
    <property type="molecule type" value="Genomic_DNA"/>
</dbReference>
<protein>
    <recommendedName>
        <fullName evidence="6">C2H2-type domain-containing protein</fullName>
    </recommendedName>
</protein>
<dbReference type="VEuPathDB" id="FungiDB:JI435_133360"/>
<feature type="domain" description="C2H2-type" evidence="6">
    <location>
        <begin position="43"/>
        <end position="66"/>
    </location>
</feature>
<feature type="repeat" description="ANK" evidence="3">
    <location>
        <begin position="209"/>
        <end position="241"/>
    </location>
</feature>
<feature type="domain" description="C2H2-type" evidence="6">
    <location>
        <begin position="17"/>
        <end position="44"/>
    </location>
</feature>
<dbReference type="AlphaFoldDB" id="A0A7U2I9X1"/>
<reference evidence="8" key="1">
    <citation type="journal article" date="2021" name="BMC Genomics">
        <title>Chromosome-level genome assembly and manually-curated proteome of model necrotroph Parastagonospora nodorum Sn15 reveals a genome-wide trove of candidate effector homologs, and redundancy of virulence-related functions within an accessory chromosome.</title>
        <authorList>
            <person name="Bertazzoni S."/>
            <person name="Jones D.A.B."/>
            <person name="Phan H.T."/>
            <person name="Tan K.-C."/>
            <person name="Hane J.K."/>
        </authorList>
    </citation>
    <scope>NUCLEOTIDE SEQUENCE [LARGE SCALE GENOMIC DNA]</scope>
    <source>
        <strain evidence="8">SN15 / ATCC MYA-4574 / FGSC 10173)</strain>
    </source>
</reference>
<dbReference type="GO" id="GO:0008270">
    <property type="term" value="F:zinc ion binding"/>
    <property type="evidence" value="ECO:0007669"/>
    <property type="project" value="UniProtKB-KW"/>
</dbReference>
<dbReference type="InterPro" id="IPR051165">
    <property type="entry name" value="Multifunctional_ANK_Repeat"/>
</dbReference>
<feature type="region of interest" description="Disordered" evidence="5">
    <location>
        <begin position="690"/>
        <end position="709"/>
    </location>
</feature>